<evidence type="ECO:0000256" key="2">
    <source>
        <dbReference type="ARBA" id="ARBA00010541"/>
    </source>
</evidence>
<keyword evidence="4 11" id="KW-0732">Signal</keyword>
<feature type="active site" description="Charge relay system" evidence="9">
    <location>
        <position position="159"/>
    </location>
</feature>
<evidence type="ECO:0000256" key="8">
    <source>
        <dbReference type="ARBA" id="ARBA00022825"/>
    </source>
</evidence>
<feature type="signal peptide" evidence="11">
    <location>
        <begin position="1"/>
        <end position="23"/>
    </location>
</feature>
<evidence type="ECO:0000256" key="10">
    <source>
        <dbReference type="PIRSR" id="PIRSR611782-2"/>
    </source>
</evidence>
<sequence length="484" mass="52852">MRKFLGKKSLAVILFGSSLLGFAQDTTLKEGVKSPPVLTPVLSQAQEELHRVINKVAPSVVTIFTYKEIKVIEPFSPPGFEEFKKLLPPELRNLLPFFGQPKIKKQRALGSGFIFKVDDNWVYILTNNHVVTKAKKIVVKIERLKEVTAQLVGADPKTDLAVLKIPKKEVPDADKRVAKLGDSSKVRVGDLVLALGNPFGLENTATFGIVSALHRRIGLDLYENFIQTQAPINPGNSGGPLVNIQGEVIGINTAIVAYAQGLGFAIPINLAKWVAKELLTHGKVVRGWLGVVVQELTPPVAQALGLDHGVIVLKVYPGSPAQNGGVEPGDIILAVNGEPVKDATDLQFKIMKTPPGKEITLTILRGEKKLTLKVKVGEFPEKGNITTKAIYYNLGLVLRNPSKEELQQYRAPYGVIVSNVYPGSPAAQVGIKPGMLIVRVNNIPVRSVDEFRKVVEKLAKNKKPIVLFLKDLEGNFFVATIENY</sequence>
<protein>
    <submittedName>
        <fullName evidence="13">Do family serine endopeptidase</fullName>
    </submittedName>
</protein>
<feature type="active site" description="Charge relay system" evidence="9">
    <location>
        <position position="129"/>
    </location>
</feature>
<dbReference type="Pfam" id="PF13180">
    <property type="entry name" value="PDZ_2"/>
    <property type="match status" value="1"/>
</dbReference>
<dbReference type="Proteomes" id="UP000606463">
    <property type="component" value="Unassembled WGS sequence"/>
</dbReference>
<accession>A0A9D1CFF7</accession>
<gene>
    <name evidence="13" type="ORF">EYH37_01820</name>
</gene>
<keyword evidence="3" id="KW-0645">Protease</keyword>
<dbReference type="InterPro" id="IPR009003">
    <property type="entry name" value="Peptidase_S1_PA"/>
</dbReference>
<evidence type="ECO:0000256" key="7">
    <source>
        <dbReference type="ARBA" id="ARBA00022801"/>
    </source>
</evidence>
<evidence type="ECO:0000256" key="3">
    <source>
        <dbReference type="ARBA" id="ARBA00022670"/>
    </source>
</evidence>
<dbReference type="InterPro" id="IPR036034">
    <property type="entry name" value="PDZ_sf"/>
</dbReference>
<feature type="binding site" evidence="10">
    <location>
        <begin position="253"/>
        <end position="257"/>
    </location>
    <ligand>
        <name>substrate</name>
    </ligand>
</feature>
<feature type="active site" description="Charge relay system" evidence="9">
    <location>
        <position position="237"/>
    </location>
</feature>
<dbReference type="GO" id="GO:0004252">
    <property type="term" value="F:serine-type endopeptidase activity"/>
    <property type="evidence" value="ECO:0007669"/>
    <property type="project" value="InterPro"/>
</dbReference>
<dbReference type="Pfam" id="PF13365">
    <property type="entry name" value="Trypsin_2"/>
    <property type="match status" value="1"/>
</dbReference>
<feature type="binding site" evidence="10">
    <location>
        <position position="159"/>
    </location>
    <ligand>
        <name>substrate</name>
    </ligand>
</feature>
<feature type="domain" description="PDZ" evidence="12">
    <location>
        <begin position="278"/>
        <end position="367"/>
    </location>
</feature>
<organism evidence="13 14">
    <name type="scientific">Aquifex aeolicus</name>
    <dbReference type="NCBI Taxonomy" id="63363"/>
    <lineage>
        <taxon>Bacteria</taxon>
        <taxon>Pseudomonadati</taxon>
        <taxon>Aquificota</taxon>
        <taxon>Aquificia</taxon>
        <taxon>Aquificales</taxon>
        <taxon>Aquificaceae</taxon>
        <taxon>Aquifex</taxon>
    </lineage>
</organism>
<dbReference type="NCBIfam" id="TIGR02037">
    <property type="entry name" value="degP_htrA_DO"/>
    <property type="match status" value="1"/>
</dbReference>
<keyword evidence="7" id="KW-0378">Hydrolase</keyword>
<dbReference type="InterPro" id="IPR041489">
    <property type="entry name" value="PDZ_6"/>
</dbReference>
<evidence type="ECO:0000313" key="14">
    <source>
        <dbReference type="Proteomes" id="UP000606463"/>
    </source>
</evidence>
<keyword evidence="5" id="KW-0677">Repeat</keyword>
<keyword evidence="8" id="KW-0720">Serine protease</keyword>
<feature type="binding site" evidence="10">
    <location>
        <begin position="235"/>
        <end position="237"/>
    </location>
    <ligand>
        <name>substrate</name>
    </ligand>
</feature>
<name>A0A9D1CFF7_AQUAO</name>
<feature type="binding site" evidence="10">
    <location>
        <position position="129"/>
    </location>
    <ligand>
        <name>substrate</name>
    </ligand>
</feature>
<comment type="caution">
    <text evidence="13">The sequence shown here is derived from an EMBL/GenBank/DDBJ whole genome shotgun (WGS) entry which is preliminary data.</text>
</comment>
<comment type="similarity">
    <text evidence="2">Belongs to the peptidase S1C family.</text>
</comment>
<dbReference type="PANTHER" id="PTHR22939">
    <property type="entry name" value="SERINE PROTEASE FAMILY S1C HTRA-RELATED"/>
    <property type="match status" value="1"/>
</dbReference>
<evidence type="ECO:0000256" key="11">
    <source>
        <dbReference type="SAM" id="SignalP"/>
    </source>
</evidence>
<evidence type="ECO:0000256" key="1">
    <source>
        <dbReference type="ARBA" id="ARBA00004418"/>
    </source>
</evidence>
<feature type="domain" description="PDZ" evidence="12">
    <location>
        <begin position="373"/>
        <end position="473"/>
    </location>
</feature>
<dbReference type="Gene3D" id="2.30.42.10">
    <property type="match status" value="2"/>
</dbReference>
<dbReference type="PROSITE" id="PS50106">
    <property type="entry name" value="PDZ"/>
    <property type="match status" value="2"/>
</dbReference>
<evidence type="ECO:0000256" key="4">
    <source>
        <dbReference type="ARBA" id="ARBA00022729"/>
    </source>
</evidence>
<dbReference type="PANTHER" id="PTHR22939:SF129">
    <property type="entry name" value="SERINE PROTEASE HTRA2, MITOCHONDRIAL"/>
    <property type="match status" value="1"/>
</dbReference>
<reference evidence="13" key="1">
    <citation type="journal article" date="2020" name="ISME J.">
        <title>Gammaproteobacteria mediating utilization of methyl-, sulfur- and petroleum organic compounds in deep ocean hydrothermal plumes.</title>
        <authorList>
            <person name="Zhou Z."/>
            <person name="Liu Y."/>
            <person name="Pan J."/>
            <person name="Cron B.R."/>
            <person name="Toner B.M."/>
            <person name="Anantharaman K."/>
            <person name="Breier J.A."/>
            <person name="Dick G.J."/>
            <person name="Li M."/>
        </authorList>
    </citation>
    <scope>NUCLEOTIDE SEQUENCE</scope>
    <source>
        <strain evidence="13">SZUA-1501</strain>
    </source>
</reference>
<keyword evidence="6" id="KW-0574">Periplasm</keyword>
<dbReference type="SUPFAM" id="SSF50494">
    <property type="entry name" value="Trypsin-like serine proteases"/>
    <property type="match status" value="1"/>
</dbReference>
<dbReference type="Pfam" id="PF17820">
    <property type="entry name" value="PDZ_6"/>
    <property type="match status" value="1"/>
</dbReference>
<feature type="chain" id="PRO_5038789099" evidence="11">
    <location>
        <begin position="24"/>
        <end position="484"/>
    </location>
</feature>
<evidence type="ECO:0000259" key="12">
    <source>
        <dbReference type="PROSITE" id="PS50106"/>
    </source>
</evidence>
<evidence type="ECO:0000256" key="5">
    <source>
        <dbReference type="ARBA" id="ARBA00022737"/>
    </source>
</evidence>
<dbReference type="CDD" id="cd10839">
    <property type="entry name" value="cpPDZ1_DegP-like"/>
    <property type="match status" value="1"/>
</dbReference>
<dbReference type="PRINTS" id="PR00834">
    <property type="entry name" value="PROTEASES2C"/>
</dbReference>
<proteinExistence type="inferred from homology"/>
<evidence type="ECO:0000256" key="6">
    <source>
        <dbReference type="ARBA" id="ARBA00022764"/>
    </source>
</evidence>
<dbReference type="SMART" id="SM00228">
    <property type="entry name" value="PDZ"/>
    <property type="match status" value="2"/>
</dbReference>
<dbReference type="EMBL" id="DQVE01000017">
    <property type="protein sequence ID" value="HIP98092.1"/>
    <property type="molecule type" value="Genomic_DNA"/>
</dbReference>
<dbReference type="Gene3D" id="2.40.10.120">
    <property type="match status" value="1"/>
</dbReference>
<dbReference type="InterPro" id="IPR011782">
    <property type="entry name" value="Pept_S1C_Do"/>
</dbReference>
<comment type="subcellular location">
    <subcellularLocation>
        <location evidence="1">Periplasm</location>
    </subcellularLocation>
</comment>
<evidence type="ECO:0000256" key="9">
    <source>
        <dbReference type="PIRSR" id="PIRSR611782-1"/>
    </source>
</evidence>
<dbReference type="SUPFAM" id="SSF50156">
    <property type="entry name" value="PDZ domain-like"/>
    <property type="match status" value="2"/>
</dbReference>
<dbReference type="AlphaFoldDB" id="A0A9D1CFF7"/>
<dbReference type="InterPro" id="IPR001478">
    <property type="entry name" value="PDZ"/>
</dbReference>
<dbReference type="GO" id="GO:0042597">
    <property type="term" value="C:periplasmic space"/>
    <property type="evidence" value="ECO:0007669"/>
    <property type="project" value="UniProtKB-SubCell"/>
</dbReference>
<dbReference type="GO" id="GO:0006508">
    <property type="term" value="P:proteolysis"/>
    <property type="evidence" value="ECO:0007669"/>
    <property type="project" value="UniProtKB-KW"/>
</dbReference>
<dbReference type="InterPro" id="IPR001940">
    <property type="entry name" value="Peptidase_S1C"/>
</dbReference>
<evidence type="ECO:0000313" key="13">
    <source>
        <dbReference type="EMBL" id="HIP98092.1"/>
    </source>
</evidence>